<dbReference type="Pfam" id="PF07883">
    <property type="entry name" value="Cupin_2"/>
    <property type="match status" value="1"/>
</dbReference>
<accession>A0AAU8CKW3</accession>
<sequence>MAYVVDREAWAESDRWHGEMQGVPYGAGISIVFNDFDKIGGGPRLHKHPYPETFIIRSGRALFTVGESEIEASAGQILVVPADTPHKFRNLGPEALVTIDVHASEKFITEWLE</sequence>
<dbReference type="AlphaFoldDB" id="A0AAU8CKW3"/>
<dbReference type="Gene3D" id="2.60.120.10">
    <property type="entry name" value="Jelly Rolls"/>
    <property type="match status" value="1"/>
</dbReference>
<dbReference type="InterPro" id="IPR014710">
    <property type="entry name" value="RmlC-like_jellyroll"/>
</dbReference>
<gene>
    <name evidence="2" type="ORF">ABVK50_19935</name>
</gene>
<dbReference type="InterPro" id="IPR013096">
    <property type="entry name" value="Cupin_2"/>
</dbReference>
<dbReference type="InterPro" id="IPR011051">
    <property type="entry name" value="RmlC_Cupin_sf"/>
</dbReference>
<evidence type="ECO:0000313" key="2">
    <source>
        <dbReference type="EMBL" id="XCG47522.1"/>
    </source>
</evidence>
<protein>
    <submittedName>
        <fullName evidence="2">Cupin domain-containing protein</fullName>
    </submittedName>
</protein>
<reference evidence="2" key="1">
    <citation type="submission" date="2024-06" db="EMBL/GenBank/DDBJ databases">
        <title>Mesorhizobium karijinii sp. nov., a symbiont of the iconic Swainsona formosa from arid Australia.</title>
        <authorList>
            <person name="Hill Y.J."/>
            <person name="Watkin E.L.J."/>
            <person name="O'Hara G.W."/>
            <person name="Terpolilli J."/>
            <person name="Tye M.L."/>
            <person name="Kohlmeier M.G."/>
        </authorList>
    </citation>
    <scope>NUCLEOTIDE SEQUENCE</scope>
    <source>
        <strain evidence="2">WSM2240</strain>
    </source>
</reference>
<dbReference type="RefSeq" id="WP_353644930.1">
    <property type="nucleotide sequence ID" value="NZ_CP159253.1"/>
</dbReference>
<evidence type="ECO:0000259" key="1">
    <source>
        <dbReference type="Pfam" id="PF07883"/>
    </source>
</evidence>
<proteinExistence type="predicted"/>
<feature type="domain" description="Cupin type-2" evidence="1">
    <location>
        <begin position="40"/>
        <end position="101"/>
    </location>
</feature>
<dbReference type="EMBL" id="CP159253">
    <property type="protein sequence ID" value="XCG47522.1"/>
    <property type="molecule type" value="Genomic_DNA"/>
</dbReference>
<organism evidence="2">
    <name type="scientific">Mesorhizobium sp. WSM2240</name>
    <dbReference type="NCBI Taxonomy" id="3228851"/>
    <lineage>
        <taxon>Bacteria</taxon>
        <taxon>Pseudomonadati</taxon>
        <taxon>Pseudomonadota</taxon>
        <taxon>Alphaproteobacteria</taxon>
        <taxon>Hyphomicrobiales</taxon>
        <taxon>Phyllobacteriaceae</taxon>
        <taxon>Mesorhizobium</taxon>
    </lineage>
</organism>
<name>A0AAU8CKW3_9HYPH</name>
<dbReference type="SUPFAM" id="SSF51182">
    <property type="entry name" value="RmlC-like cupins"/>
    <property type="match status" value="1"/>
</dbReference>